<name>A0A382LIR3_9ZZZZ</name>
<gene>
    <name evidence="1" type="ORF">METZ01_LOCUS289598</name>
</gene>
<organism evidence="1">
    <name type="scientific">marine metagenome</name>
    <dbReference type="NCBI Taxonomy" id="408172"/>
    <lineage>
        <taxon>unclassified sequences</taxon>
        <taxon>metagenomes</taxon>
        <taxon>ecological metagenomes</taxon>
    </lineage>
</organism>
<feature type="non-terminal residue" evidence="1">
    <location>
        <position position="1"/>
    </location>
</feature>
<dbReference type="EMBL" id="UINC01087409">
    <property type="protein sequence ID" value="SVC36744.1"/>
    <property type="molecule type" value="Genomic_DNA"/>
</dbReference>
<evidence type="ECO:0008006" key="2">
    <source>
        <dbReference type="Google" id="ProtNLM"/>
    </source>
</evidence>
<protein>
    <recommendedName>
        <fullName evidence="2">DUF4815 domain-containing protein</fullName>
    </recommendedName>
</protein>
<feature type="non-terminal residue" evidence="1">
    <location>
        <position position="399"/>
    </location>
</feature>
<proteinExistence type="predicted"/>
<accession>A0A382LIR3</accession>
<evidence type="ECO:0000313" key="1">
    <source>
        <dbReference type="EMBL" id="SVC36744.1"/>
    </source>
</evidence>
<reference evidence="1" key="1">
    <citation type="submission" date="2018-05" db="EMBL/GenBank/DDBJ databases">
        <authorList>
            <person name="Lanie J.A."/>
            <person name="Ng W.-L."/>
            <person name="Kazmierczak K.M."/>
            <person name="Andrzejewski T.M."/>
            <person name="Davidsen T.M."/>
            <person name="Wayne K.J."/>
            <person name="Tettelin H."/>
            <person name="Glass J.I."/>
            <person name="Rusch D."/>
            <person name="Podicherti R."/>
            <person name="Tsui H.-C.T."/>
            <person name="Winkler M.E."/>
        </authorList>
    </citation>
    <scope>NUCLEOTIDE SEQUENCE</scope>
</reference>
<dbReference type="AlphaFoldDB" id="A0A382LIR3"/>
<sequence>NDIRTEVGDRSIDVSAIPWMRSVPVSIDVDKLRPNTVMHFQFDDTDVDAYITPDGGAQGDPVTTDEKGKIRNAVFQIPSEGPAGIRFRTGMKVLAMKDNFVDFDAMTTQALATFTAKGTLDTRQKDIMSTFESYRVNETLAEDRTVLGETRTVSRSQETGRSQTRRTITEWYDPVAESFLVSESDGGAFVDSIDCYFYSKDDESTPVRLEIRPMVNGYPTSTPIPMAEVMLYPEDVSVSTDGSVSTRFQFRDPIYLMDGTEYCFVIISDSLLYNLWISELGEVDLLTGDYISEQPYLGSMFTSQNNTTWTPEQLMDVKFRINKCQFDPTGSVQINLKEFVGIKEVASFTPNFQPMVLSGTTLDMEVIVNGDTNNIIYGIQDNEEVVLEEVSALDGSQTI</sequence>